<dbReference type="AlphaFoldDB" id="A0AAV3QZX1"/>
<evidence type="ECO:0000256" key="1">
    <source>
        <dbReference type="SAM" id="MobiDB-lite"/>
    </source>
</evidence>
<gene>
    <name evidence="2" type="ORF">LIER_43822</name>
</gene>
<evidence type="ECO:0000313" key="3">
    <source>
        <dbReference type="Proteomes" id="UP001454036"/>
    </source>
</evidence>
<keyword evidence="3" id="KW-1185">Reference proteome</keyword>
<comment type="caution">
    <text evidence="2">The sequence shown here is derived from an EMBL/GenBank/DDBJ whole genome shotgun (WGS) entry which is preliminary data.</text>
</comment>
<feature type="region of interest" description="Disordered" evidence="1">
    <location>
        <begin position="1"/>
        <end position="53"/>
    </location>
</feature>
<dbReference type="EMBL" id="BAABME010039410">
    <property type="protein sequence ID" value="GAA0168583.1"/>
    <property type="molecule type" value="Genomic_DNA"/>
</dbReference>
<protein>
    <submittedName>
        <fullName evidence="2">Uncharacterized protein</fullName>
    </submittedName>
</protein>
<proteinExistence type="predicted"/>
<sequence length="131" mass="14058">MSHGPLHALEGEMLTAQPGNQRSGADLNLGGNSEDAYKTQVSSTKGKKSVPCKDMHKNCGLEGVDAVGQSVSQPVVDSVKSVKESVVGEASANPSVTDSMNESDDEVIIEKVRKMESKEKRGRRKMINLMK</sequence>
<evidence type="ECO:0000313" key="2">
    <source>
        <dbReference type="EMBL" id="GAA0168583.1"/>
    </source>
</evidence>
<reference evidence="2 3" key="1">
    <citation type="submission" date="2024-01" db="EMBL/GenBank/DDBJ databases">
        <title>The complete chloroplast genome sequence of Lithospermum erythrorhizon: insights into the phylogenetic relationship among Boraginaceae species and the maternal lineages of purple gromwells.</title>
        <authorList>
            <person name="Okada T."/>
            <person name="Watanabe K."/>
        </authorList>
    </citation>
    <scope>NUCLEOTIDE SEQUENCE [LARGE SCALE GENOMIC DNA]</scope>
</reference>
<dbReference type="Proteomes" id="UP001454036">
    <property type="component" value="Unassembled WGS sequence"/>
</dbReference>
<accession>A0AAV3QZX1</accession>
<feature type="region of interest" description="Disordered" evidence="1">
    <location>
        <begin position="84"/>
        <end position="104"/>
    </location>
</feature>
<name>A0AAV3QZX1_LITER</name>
<organism evidence="2 3">
    <name type="scientific">Lithospermum erythrorhizon</name>
    <name type="common">Purple gromwell</name>
    <name type="synonym">Lithospermum officinale var. erythrorhizon</name>
    <dbReference type="NCBI Taxonomy" id="34254"/>
    <lineage>
        <taxon>Eukaryota</taxon>
        <taxon>Viridiplantae</taxon>
        <taxon>Streptophyta</taxon>
        <taxon>Embryophyta</taxon>
        <taxon>Tracheophyta</taxon>
        <taxon>Spermatophyta</taxon>
        <taxon>Magnoliopsida</taxon>
        <taxon>eudicotyledons</taxon>
        <taxon>Gunneridae</taxon>
        <taxon>Pentapetalae</taxon>
        <taxon>asterids</taxon>
        <taxon>lamiids</taxon>
        <taxon>Boraginales</taxon>
        <taxon>Boraginaceae</taxon>
        <taxon>Boraginoideae</taxon>
        <taxon>Lithospermeae</taxon>
        <taxon>Lithospermum</taxon>
    </lineage>
</organism>